<evidence type="ECO:0000256" key="4">
    <source>
        <dbReference type="ARBA" id="ARBA00022759"/>
    </source>
</evidence>
<keyword evidence="1" id="KW-0808">Transferase</keyword>
<feature type="signal peptide" evidence="7">
    <location>
        <begin position="1"/>
        <end position="24"/>
    </location>
</feature>
<name>A0A151UDT6_CAJCA</name>
<dbReference type="Gene3D" id="3.30.420.10">
    <property type="entry name" value="Ribonuclease H-like superfamily/Ribonuclease H"/>
    <property type="match status" value="1"/>
</dbReference>
<evidence type="ECO:0000313" key="9">
    <source>
        <dbReference type="EMBL" id="KYP77443.1"/>
    </source>
</evidence>
<keyword evidence="5" id="KW-0378">Hydrolase</keyword>
<dbReference type="InterPro" id="IPR041373">
    <property type="entry name" value="RT_RNaseH"/>
</dbReference>
<sequence>MSPLHHVPPQHLISVFILFYCSLGQTFIDGFSGYFHIHIAPEDQEKTTFTCPFGTFAYRRMPFGLCNAPGTFQRCMLSIFSDFLENCIEVFMDDFTVYGSSFDACLDSLDRVLNRCIETNLVLNFEKCHFMVEQGIVLGHIISSRGIEVDPAKISVISQLPYPSCVREAPDWTVPFELMCDASNYALGAVLAQRVDKLPRVIYYASRTLDAAQANYTTTKKELLAIVFALDKFRSYLLGSRVIVYTDHAALKYLLKKAESKPRLIRWMLWLQEFDLGIWDMSGAQNLVAEHLSRIEKAEDSADILPIQDNFPYGNLLTVSFVSVSSTTPWFPNIVNFLVASVFPPLASRAQIDKIKSDAKHYIWNDPNLWKLCSDQVIRRCIPDHEIDSVLQFCHSSAPGGHLGGSLTWRQQMPQQPMLFCEVFDVWGVDFMGPFPVSCGFSYILLVVDYVSKWVEAKPTRTNDARVVVDFVRSHLFWRFGVPRSIVSDQGTHFCNRSMQALLKKYGVMHRIFTPYHP</sequence>
<dbReference type="CDD" id="cd01647">
    <property type="entry name" value="RT_LTR"/>
    <property type="match status" value="1"/>
</dbReference>
<dbReference type="GO" id="GO:0004519">
    <property type="term" value="F:endonuclease activity"/>
    <property type="evidence" value="ECO:0007669"/>
    <property type="project" value="UniProtKB-KW"/>
</dbReference>
<dbReference type="Pfam" id="PF00078">
    <property type="entry name" value="RVT_1"/>
    <property type="match status" value="1"/>
</dbReference>
<evidence type="ECO:0000256" key="3">
    <source>
        <dbReference type="ARBA" id="ARBA00022722"/>
    </source>
</evidence>
<evidence type="ECO:0000259" key="8">
    <source>
        <dbReference type="PROSITE" id="PS50994"/>
    </source>
</evidence>
<dbReference type="Gene3D" id="3.30.70.270">
    <property type="match status" value="1"/>
</dbReference>
<protein>
    <submittedName>
        <fullName evidence="9">Retrovirus-related Pol polyprotein from transposon 17.6</fullName>
    </submittedName>
</protein>
<dbReference type="GO" id="GO:0015074">
    <property type="term" value="P:DNA integration"/>
    <property type="evidence" value="ECO:0007669"/>
    <property type="project" value="InterPro"/>
</dbReference>
<dbReference type="InterPro" id="IPR001584">
    <property type="entry name" value="Integrase_cat-core"/>
</dbReference>
<gene>
    <name evidence="9" type="ORF">KK1_048782</name>
</gene>
<dbReference type="Pfam" id="PF00665">
    <property type="entry name" value="rve"/>
    <property type="match status" value="1"/>
</dbReference>
<keyword evidence="2" id="KW-0548">Nucleotidyltransferase</keyword>
<evidence type="ECO:0000256" key="6">
    <source>
        <dbReference type="ARBA" id="ARBA00022918"/>
    </source>
</evidence>
<feature type="domain" description="Integrase catalytic" evidence="8">
    <location>
        <begin position="413"/>
        <end position="518"/>
    </location>
</feature>
<dbReference type="InterPro" id="IPR036397">
    <property type="entry name" value="RNaseH_sf"/>
</dbReference>
<dbReference type="AlphaFoldDB" id="A0A151UDT6"/>
<organism evidence="9 10">
    <name type="scientific">Cajanus cajan</name>
    <name type="common">Pigeon pea</name>
    <name type="synonym">Cajanus indicus</name>
    <dbReference type="NCBI Taxonomy" id="3821"/>
    <lineage>
        <taxon>Eukaryota</taxon>
        <taxon>Viridiplantae</taxon>
        <taxon>Streptophyta</taxon>
        <taxon>Embryophyta</taxon>
        <taxon>Tracheophyta</taxon>
        <taxon>Spermatophyta</taxon>
        <taxon>Magnoliopsida</taxon>
        <taxon>eudicotyledons</taxon>
        <taxon>Gunneridae</taxon>
        <taxon>Pentapetalae</taxon>
        <taxon>rosids</taxon>
        <taxon>fabids</taxon>
        <taxon>Fabales</taxon>
        <taxon>Fabaceae</taxon>
        <taxon>Papilionoideae</taxon>
        <taxon>50 kb inversion clade</taxon>
        <taxon>NPAAA clade</taxon>
        <taxon>indigoferoid/millettioid clade</taxon>
        <taxon>Phaseoleae</taxon>
        <taxon>Cajanus</taxon>
    </lineage>
</organism>
<keyword evidence="4" id="KW-0255">Endonuclease</keyword>
<dbReference type="PANTHER" id="PTHR37984:SF5">
    <property type="entry name" value="PROTEIN NYNRIN-LIKE"/>
    <property type="match status" value="1"/>
</dbReference>
<dbReference type="PROSITE" id="PS50994">
    <property type="entry name" value="INTEGRASE"/>
    <property type="match status" value="1"/>
</dbReference>
<proteinExistence type="predicted"/>
<dbReference type="InterPro" id="IPR043128">
    <property type="entry name" value="Rev_trsase/Diguanyl_cyclase"/>
</dbReference>
<dbReference type="FunFam" id="3.10.20.370:FF:000001">
    <property type="entry name" value="Retrovirus-related Pol polyprotein from transposon 17.6-like protein"/>
    <property type="match status" value="1"/>
</dbReference>
<dbReference type="CDD" id="cd09274">
    <property type="entry name" value="RNase_HI_RT_Ty3"/>
    <property type="match status" value="1"/>
</dbReference>
<evidence type="ECO:0000256" key="2">
    <source>
        <dbReference type="ARBA" id="ARBA00022695"/>
    </source>
</evidence>
<dbReference type="Pfam" id="PF17917">
    <property type="entry name" value="RT_RNaseH"/>
    <property type="match status" value="1"/>
</dbReference>
<evidence type="ECO:0000256" key="5">
    <source>
        <dbReference type="ARBA" id="ARBA00022801"/>
    </source>
</evidence>
<evidence type="ECO:0000256" key="7">
    <source>
        <dbReference type="SAM" id="SignalP"/>
    </source>
</evidence>
<reference evidence="9" key="1">
    <citation type="journal article" date="2012" name="Nat. Biotechnol.">
        <title>Draft genome sequence of pigeonpea (Cajanus cajan), an orphan legume crop of resource-poor farmers.</title>
        <authorList>
            <person name="Varshney R.K."/>
            <person name="Chen W."/>
            <person name="Li Y."/>
            <person name="Bharti A.K."/>
            <person name="Saxena R.K."/>
            <person name="Schlueter J.A."/>
            <person name="Donoghue M.T."/>
            <person name="Azam S."/>
            <person name="Fan G."/>
            <person name="Whaley A.M."/>
            <person name="Farmer A.D."/>
            <person name="Sheridan J."/>
            <person name="Iwata A."/>
            <person name="Tuteja R."/>
            <person name="Penmetsa R.V."/>
            <person name="Wu W."/>
            <person name="Upadhyaya H.D."/>
            <person name="Yang S.P."/>
            <person name="Shah T."/>
            <person name="Saxena K.B."/>
            <person name="Michael T."/>
            <person name="McCombie W.R."/>
            <person name="Yang B."/>
            <person name="Zhang G."/>
            <person name="Yang H."/>
            <person name="Wang J."/>
            <person name="Spillane C."/>
            <person name="Cook D.R."/>
            <person name="May G.D."/>
            <person name="Xu X."/>
            <person name="Jackson S.A."/>
        </authorList>
    </citation>
    <scope>NUCLEOTIDE SEQUENCE [LARGE SCALE GENOMIC DNA]</scope>
</reference>
<keyword evidence="10" id="KW-1185">Reference proteome</keyword>
<dbReference type="PANTHER" id="PTHR37984">
    <property type="entry name" value="PROTEIN CBG26694"/>
    <property type="match status" value="1"/>
</dbReference>
<dbReference type="Gene3D" id="3.10.20.370">
    <property type="match status" value="1"/>
</dbReference>
<dbReference type="SUPFAM" id="SSF56672">
    <property type="entry name" value="DNA/RNA polymerases"/>
    <property type="match status" value="1"/>
</dbReference>
<evidence type="ECO:0000256" key="1">
    <source>
        <dbReference type="ARBA" id="ARBA00022679"/>
    </source>
</evidence>
<dbReference type="InterPro" id="IPR050951">
    <property type="entry name" value="Retrovirus_Pol_polyprotein"/>
</dbReference>
<evidence type="ECO:0000313" key="10">
    <source>
        <dbReference type="Proteomes" id="UP000075243"/>
    </source>
</evidence>
<dbReference type="Gramene" id="C.cajan_46482.t">
    <property type="protein sequence ID" value="C.cajan_46482.t"/>
    <property type="gene ID" value="C.cajan_46482"/>
</dbReference>
<dbReference type="GO" id="GO:0003676">
    <property type="term" value="F:nucleic acid binding"/>
    <property type="evidence" value="ECO:0007669"/>
    <property type="project" value="InterPro"/>
</dbReference>
<dbReference type="GO" id="GO:0016787">
    <property type="term" value="F:hydrolase activity"/>
    <property type="evidence" value="ECO:0007669"/>
    <property type="project" value="UniProtKB-KW"/>
</dbReference>
<accession>A0A151UDT6</accession>
<keyword evidence="7" id="KW-0732">Signal</keyword>
<dbReference type="InterPro" id="IPR012337">
    <property type="entry name" value="RNaseH-like_sf"/>
</dbReference>
<dbReference type="SUPFAM" id="SSF53098">
    <property type="entry name" value="Ribonuclease H-like"/>
    <property type="match status" value="1"/>
</dbReference>
<dbReference type="EMBL" id="AGCT01022423">
    <property type="protein sequence ID" value="KYP77443.1"/>
    <property type="molecule type" value="Genomic_DNA"/>
</dbReference>
<feature type="chain" id="PRO_5007589676" evidence="7">
    <location>
        <begin position="25"/>
        <end position="518"/>
    </location>
</feature>
<comment type="caution">
    <text evidence="9">The sequence shown here is derived from an EMBL/GenBank/DDBJ whole genome shotgun (WGS) entry which is preliminary data.</text>
</comment>
<dbReference type="InterPro" id="IPR000477">
    <property type="entry name" value="RT_dom"/>
</dbReference>
<keyword evidence="6" id="KW-0695">RNA-directed DNA polymerase</keyword>
<keyword evidence="3" id="KW-0540">Nuclease</keyword>
<dbReference type="Gene3D" id="3.10.10.10">
    <property type="entry name" value="HIV Type 1 Reverse Transcriptase, subunit A, domain 1"/>
    <property type="match status" value="1"/>
</dbReference>
<dbReference type="Proteomes" id="UP000075243">
    <property type="component" value="Unassembled WGS sequence"/>
</dbReference>
<dbReference type="InterPro" id="IPR043502">
    <property type="entry name" value="DNA/RNA_pol_sf"/>
</dbReference>
<dbReference type="GO" id="GO:0003964">
    <property type="term" value="F:RNA-directed DNA polymerase activity"/>
    <property type="evidence" value="ECO:0007669"/>
    <property type="project" value="UniProtKB-KW"/>
</dbReference>